<protein>
    <submittedName>
        <fullName evidence="2">Uncharacterized protein</fullName>
    </submittedName>
</protein>
<dbReference type="RefSeq" id="WP_074990941.1">
    <property type="nucleotide sequence ID" value="NZ_FNTD01000004.1"/>
</dbReference>
<sequence>MAENDDHRIVSRENPDGTRHIAALQRTPETDQLSDDQIITSLQEWKANRQPSSSTYERWPMPASFNDWLDTTKPAGPDPCPTCGCWSLRIGAAPGGPGDEKVVCTMLRCVASPFYGAS</sequence>
<organism evidence="2 3">
    <name type="scientific">Streptomyces misionensis</name>
    <dbReference type="NCBI Taxonomy" id="67331"/>
    <lineage>
        <taxon>Bacteria</taxon>
        <taxon>Bacillati</taxon>
        <taxon>Actinomycetota</taxon>
        <taxon>Actinomycetes</taxon>
        <taxon>Kitasatosporales</taxon>
        <taxon>Streptomycetaceae</taxon>
        <taxon>Streptomyces</taxon>
    </lineage>
</organism>
<accession>A0A1H4P7G4</accession>
<dbReference type="AlphaFoldDB" id="A0A1H4P7G4"/>
<gene>
    <name evidence="2" type="ORF">SAMN04490357_1010</name>
</gene>
<name>A0A1H4P7G4_9ACTN</name>
<reference evidence="2 3" key="1">
    <citation type="submission" date="2016-10" db="EMBL/GenBank/DDBJ databases">
        <authorList>
            <person name="de Groot N.N."/>
        </authorList>
    </citation>
    <scope>NUCLEOTIDE SEQUENCE [LARGE SCALE GENOMIC DNA]</scope>
    <source>
        <strain evidence="2 3">DSM 40306</strain>
    </source>
</reference>
<evidence type="ECO:0000256" key="1">
    <source>
        <dbReference type="SAM" id="MobiDB-lite"/>
    </source>
</evidence>
<dbReference type="GeneID" id="95510253"/>
<dbReference type="STRING" id="67331.SAMN04490357_1010"/>
<feature type="compositionally biased region" description="Basic and acidic residues" evidence="1">
    <location>
        <begin position="1"/>
        <end position="19"/>
    </location>
</feature>
<evidence type="ECO:0000313" key="3">
    <source>
        <dbReference type="Proteomes" id="UP000182375"/>
    </source>
</evidence>
<feature type="region of interest" description="Disordered" evidence="1">
    <location>
        <begin position="1"/>
        <end position="33"/>
    </location>
</feature>
<dbReference type="EMBL" id="FNTD01000004">
    <property type="protein sequence ID" value="SEC03265.1"/>
    <property type="molecule type" value="Genomic_DNA"/>
</dbReference>
<dbReference type="Proteomes" id="UP000182375">
    <property type="component" value="Unassembled WGS sequence"/>
</dbReference>
<evidence type="ECO:0000313" key="2">
    <source>
        <dbReference type="EMBL" id="SEC03265.1"/>
    </source>
</evidence>
<proteinExistence type="predicted"/>